<feature type="chain" id="PRO_5035304967" evidence="2">
    <location>
        <begin position="20"/>
        <end position="822"/>
    </location>
</feature>
<feature type="signal peptide" evidence="2">
    <location>
        <begin position="1"/>
        <end position="19"/>
    </location>
</feature>
<name>A0A8J5J9I8_HOMAM</name>
<dbReference type="PROSITE" id="PS51406">
    <property type="entry name" value="FIBRINOGEN_C_2"/>
    <property type="match status" value="1"/>
</dbReference>
<gene>
    <name evidence="4" type="primary">Fgl1-L2</name>
    <name evidence="4" type="ORF">Hamer_G017511</name>
</gene>
<keyword evidence="1" id="KW-0175">Coiled coil</keyword>
<evidence type="ECO:0000313" key="5">
    <source>
        <dbReference type="Proteomes" id="UP000747542"/>
    </source>
</evidence>
<dbReference type="Gene3D" id="3.90.215.10">
    <property type="entry name" value="Gamma Fibrinogen, chain A, domain 1"/>
    <property type="match status" value="1"/>
</dbReference>
<comment type="caution">
    <text evidence="4">The sequence shown here is derived from an EMBL/GenBank/DDBJ whole genome shotgun (WGS) entry which is preliminary data.</text>
</comment>
<feature type="coiled-coil region" evidence="1">
    <location>
        <begin position="119"/>
        <end position="220"/>
    </location>
</feature>
<dbReference type="InterPro" id="IPR002181">
    <property type="entry name" value="Fibrinogen_a/b/g_C_dom"/>
</dbReference>
<sequence length="822" mass="95944">MCGVMWLWLWLWWCVGAAATPVNQSKGLQGDVPLSQMVKMVQQQQQVVHEMNDALMRVDTRTEFLIRLMSEGFNTLTTSLASKLEQDKNISRDAVIQDTVFLKKLNQLEKDNGSPDASMVGNEGEERLLEEKIKALEEENIQLLRNNSQLVGEINEKEEEYEEIQEEKRKLEELITQLEKSEDMEADPGVEPYFEVEDDRTNLDLTIKRLITKNRNLESNNTRLGEIIDYREEENLELRANITALQDTLLELDNISRLIVDNLTRVVEECETVKQHMTHTPGGDTALQAKARTLQELTQNLALINSQLSRENTETGNQIRELQEDKNLMLDNINRLELEKTQLRDNVTQLESKCQQRDLEEKRQLNERVMELEEVQWRLEQTNTQLGQMNDKNRRLEATKTLLEETVKNMVEDEEDRWNRRVAGEKAAEVKKMEEENRELVINNTQIREELRESKQLFSETDTEKNNFQLQNMQLQVEKWELEKNLTWLRRESERIQQQYTKLEEENDSYEDKYNEMESWREQLENGNQVLLEEYEAKEQENMELLEENKSLVAKVLHLEENKWQLELSNSILTQENMFLHENNTRVNHENELLQKNTHHLTQLHSQCEMNLTKLLSGEANVSVWCDMTTDGGGWTVFLARSEGEQQENFARNWNLYKHGFGKASSEYWLGNENIHSLTSATPQEMQLDARNYHGDTRWARWTTFIVDSENTHYELEVGGYVNSSTLGDSLTGDHPLHRTKFSTNDRDNDGLPFGSCVEFFAGGGGWWYNYCSHLKPTAPLAVAGRSDTLMAAYWTPGLMTWARLNWVQMKIRPTNFPTCDS</sequence>
<dbReference type="PANTHER" id="PTHR19143">
    <property type="entry name" value="FIBRINOGEN/TENASCIN/ANGIOPOEITIN"/>
    <property type="match status" value="1"/>
</dbReference>
<dbReference type="InterPro" id="IPR014716">
    <property type="entry name" value="Fibrinogen_a/b/g_C_1"/>
</dbReference>
<protein>
    <submittedName>
        <fullName evidence="4">Fibrinogen-like protein 1-like 2</fullName>
    </submittedName>
</protein>
<dbReference type="InterPro" id="IPR050373">
    <property type="entry name" value="Fibrinogen_C-term_domain"/>
</dbReference>
<evidence type="ECO:0000313" key="4">
    <source>
        <dbReference type="EMBL" id="KAG7154320.1"/>
    </source>
</evidence>
<accession>A0A8J5J9I8</accession>
<dbReference type="InterPro" id="IPR036056">
    <property type="entry name" value="Fibrinogen-like_C"/>
</dbReference>
<reference evidence="4" key="1">
    <citation type="journal article" date="2021" name="Sci. Adv.">
        <title>The American lobster genome reveals insights on longevity, neural, and immune adaptations.</title>
        <authorList>
            <person name="Polinski J.M."/>
            <person name="Zimin A.V."/>
            <person name="Clark K.F."/>
            <person name="Kohn A.B."/>
            <person name="Sadowski N."/>
            <person name="Timp W."/>
            <person name="Ptitsyn A."/>
            <person name="Khanna P."/>
            <person name="Romanova D.Y."/>
            <person name="Williams P."/>
            <person name="Greenwood S.J."/>
            <person name="Moroz L.L."/>
            <person name="Walt D.R."/>
            <person name="Bodnar A.G."/>
        </authorList>
    </citation>
    <scope>NUCLEOTIDE SEQUENCE</scope>
    <source>
        <strain evidence="4">GMGI-L3</strain>
    </source>
</reference>
<dbReference type="Pfam" id="PF00147">
    <property type="entry name" value="Fibrinogen_C"/>
    <property type="match status" value="1"/>
</dbReference>
<keyword evidence="5" id="KW-1185">Reference proteome</keyword>
<evidence type="ECO:0000256" key="2">
    <source>
        <dbReference type="SAM" id="SignalP"/>
    </source>
</evidence>
<proteinExistence type="predicted"/>
<dbReference type="Proteomes" id="UP000747542">
    <property type="component" value="Unassembled WGS sequence"/>
</dbReference>
<dbReference type="SMART" id="SM00186">
    <property type="entry name" value="FBG"/>
    <property type="match status" value="1"/>
</dbReference>
<evidence type="ECO:0000256" key="1">
    <source>
        <dbReference type="SAM" id="Coils"/>
    </source>
</evidence>
<feature type="coiled-coil region" evidence="1">
    <location>
        <begin position="287"/>
        <end position="562"/>
    </location>
</feature>
<evidence type="ECO:0000259" key="3">
    <source>
        <dbReference type="PROSITE" id="PS51406"/>
    </source>
</evidence>
<dbReference type="Gene3D" id="4.10.530.10">
    <property type="entry name" value="Gamma-fibrinogen Carboxyl Terminal Fragment, domain 2"/>
    <property type="match status" value="1"/>
</dbReference>
<dbReference type="AlphaFoldDB" id="A0A8J5J9I8"/>
<keyword evidence="2" id="KW-0732">Signal</keyword>
<dbReference type="GO" id="GO:0005615">
    <property type="term" value="C:extracellular space"/>
    <property type="evidence" value="ECO:0007669"/>
    <property type="project" value="TreeGrafter"/>
</dbReference>
<dbReference type="EMBL" id="JAHLQT010044465">
    <property type="protein sequence ID" value="KAG7154320.1"/>
    <property type="molecule type" value="Genomic_DNA"/>
</dbReference>
<feature type="domain" description="Fibrinogen C-terminal" evidence="3">
    <location>
        <begin position="599"/>
        <end position="816"/>
    </location>
</feature>
<dbReference type="SUPFAM" id="SSF56496">
    <property type="entry name" value="Fibrinogen C-terminal domain-like"/>
    <property type="match status" value="1"/>
</dbReference>
<organism evidence="4 5">
    <name type="scientific">Homarus americanus</name>
    <name type="common">American lobster</name>
    <dbReference type="NCBI Taxonomy" id="6706"/>
    <lineage>
        <taxon>Eukaryota</taxon>
        <taxon>Metazoa</taxon>
        <taxon>Ecdysozoa</taxon>
        <taxon>Arthropoda</taxon>
        <taxon>Crustacea</taxon>
        <taxon>Multicrustacea</taxon>
        <taxon>Malacostraca</taxon>
        <taxon>Eumalacostraca</taxon>
        <taxon>Eucarida</taxon>
        <taxon>Decapoda</taxon>
        <taxon>Pleocyemata</taxon>
        <taxon>Astacidea</taxon>
        <taxon>Nephropoidea</taxon>
        <taxon>Nephropidae</taxon>
        <taxon>Homarus</taxon>
    </lineage>
</organism>